<sequence length="702" mass="76747">MPPRSQRKLPLLTPPPPRMQTRHGNRDAHPGQPDLPQSRRSSAIVQAEKAAKVHQEATQRADENAGMQAVADLEDLQDREDAEADHLANRPPLVDLPPRTKRNVATLKNKDSSDEYAPNASDSDEGLDKLDSGEEPKDQSEGHVPAKKRPRRKKMGRSDVIAARSFMSLTTQEHASGKRKETFSASQDDQQTAPKKARSGAPVALGGILRGWKPSPGPTSNIPPRGVSRASSTASMPPESSDAADSSDDVGIHLSSFADEDDEIERQDLAMGSSVDLQWNAPVPYVRRKTLAQKQDAIQLGTRVAYDAGPSTIDTATSDLNIRDASESTGIEHVDSNLAANPQTTSTRKPSVPSIDKGKVSVAQVGGKATNENTASRRQRFKMRDLPEGMERSFSDELLPRIRKLTGQLPAWNSPSIEDIQRLMDEIFPDYAKMYRVQDGDVFCKLVSLVNCCPLVSDCEVDSQVTVNLEPQVTARLSDWRSGFAAAAMTAVGLWIDNVVHTLQELDMDVGPDAIAEQAQGTLGDEEQGLNRPLYWASWEAEGGDGDVRKSGRLRSDVILFTFYWHLQSIQGVDLFDDDNDAPPIGAYTLSIQAVERAFKAHVTGEKVLPTGQAAWFSVDNWGDTYKYTGGCKVKSPKASKFSKTIQAFTVQDWEIILADAYALRTGFKMEGKKKKAVSATGSAYDSDEVESGPEYDVMVSD</sequence>
<feature type="compositionally biased region" description="Basic and acidic residues" evidence="1">
    <location>
        <begin position="49"/>
        <end position="63"/>
    </location>
</feature>
<evidence type="ECO:0000313" key="3">
    <source>
        <dbReference type="Proteomes" id="UP000186601"/>
    </source>
</evidence>
<feature type="compositionally biased region" description="Polar residues" evidence="1">
    <location>
        <begin position="338"/>
        <end position="349"/>
    </location>
</feature>
<feature type="compositionally biased region" description="Basic and acidic residues" evidence="1">
    <location>
        <begin position="126"/>
        <end position="141"/>
    </location>
</feature>
<name>A0A2R6NUI7_9APHY</name>
<dbReference type="AlphaFoldDB" id="A0A2R6NUI7"/>
<gene>
    <name evidence="2" type="ORF">PHLCEN_2v8149</name>
</gene>
<proteinExistence type="predicted"/>
<feature type="region of interest" description="Disordered" evidence="1">
    <location>
        <begin position="1"/>
        <end position="261"/>
    </location>
</feature>
<accession>A0A2R6NUI7</accession>
<reference evidence="2 3" key="1">
    <citation type="submission" date="2018-02" db="EMBL/GenBank/DDBJ databases">
        <title>Genome sequence of the basidiomycete white-rot fungus Phlebia centrifuga.</title>
        <authorList>
            <person name="Granchi Z."/>
            <person name="Peng M."/>
            <person name="de Vries R.P."/>
            <person name="Hilden K."/>
            <person name="Makela M.R."/>
            <person name="Grigoriev I."/>
            <person name="Riley R."/>
        </authorList>
    </citation>
    <scope>NUCLEOTIDE SEQUENCE [LARGE SCALE GENOMIC DNA]</scope>
    <source>
        <strain evidence="2 3">FBCC195</strain>
    </source>
</reference>
<dbReference type="OrthoDB" id="2804421at2759"/>
<feature type="compositionally biased region" description="Polar residues" evidence="1">
    <location>
        <begin position="183"/>
        <end position="193"/>
    </location>
</feature>
<comment type="caution">
    <text evidence="2">The sequence shown here is derived from an EMBL/GenBank/DDBJ whole genome shotgun (WGS) entry which is preliminary data.</text>
</comment>
<feature type="compositionally biased region" description="Acidic residues" evidence="1">
    <location>
        <begin position="72"/>
        <end position="83"/>
    </location>
</feature>
<organism evidence="2 3">
    <name type="scientific">Hermanssonia centrifuga</name>
    <dbReference type="NCBI Taxonomy" id="98765"/>
    <lineage>
        <taxon>Eukaryota</taxon>
        <taxon>Fungi</taxon>
        <taxon>Dikarya</taxon>
        <taxon>Basidiomycota</taxon>
        <taxon>Agaricomycotina</taxon>
        <taxon>Agaricomycetes</taxon>
        <taxon>Polyporales</taxon>
        <taxon>Meruliaceae</taxon>
        <taxon>Hermanssonia</taxon>
    </lineage>
</organism>
<feature type="region of interest" description="Disordered" evidence="1">
    <location>
        <begin position="329"/>
        <end position="355"/>
    </location>
</feature>
<protein>
    <submittedName>
        <fullName evidence="2">Uncharacterized protein</fullName>
    </submittedName>
</protein>
<evidence type="ECO:0000313" key="2">
    <source>
        <dbReference type="EMBL" id="PSR76902.1"/>
    </source>
</evidence>
<feature type="compositionally biased region" description="Basic residues" evidence="1">
    <location>
        <begin position="145"/>
        <end position="155"/>
    </location>
</feature>
<keyword evidence="3" id="KW-1185">Reference proteome</keyword>
<dbReference type="EMBL" id="MLYV02000826">
    <property type="protein sequence ID" value="PSR76902.1"/>
    <property type="molecule type" value="Genomic_DNA"/>
</dbReference>
<evidence type="ECO:0000256" key="1">
    <source>
        <dbReference type="SAM" id="MobiDB-lite"/>
    </source>
</evidence>
<dbReference type="Proteomes" id="UP000186601">
    <property type="component" value="Unassembled WGS sequence"/>
</dbReference>